<evidence type="ECO:0000259" key="2">
    <source>
        <dbReference type="PROSITE" id="PS51061"/>
    </source>
</evidence>
<dbReference type="PANTHER" id="PTHR35800:SF1">
    <property type="entry name" value="RNA-BINDING PROTEIN KHPB"/>
    <property type="match status" value="1"/>
</dbReference>
<dbReference type="Gene3D" id="3.30.300.20">
    <property type="match status" value="1"/>
</dbReference>
<protein>
    <submittedName>
        <fullName evidence="3">R3H domain protein</fullName>
    </submittedName>
</protein>
<dbReference type="GO" id="GO:0003723">
    <property type="term" value="F:RNA binding"/>
    <property type="evidence" value="ECO:0007669"/>
    <property type="project" value="InterPro"/>
</dbReference>
<dbReference type="PROSITE" id="PS51061">
    <property type="entry name" value="R3H"/>
    <property type="match status" value="1"/>
</dbReference>
<dbReference type="EMBL" id="LCAK01000001">
    <property type="protein sequence ID" value="KKR89238.1"/>
    <property type="molecule type" value="Genomic_DNA"/>
</dbReference>
<dbReference type="SUPFAM" id="SSF82708">
    <property type="entry name" value="R3H domain"/>
    <property type="match status" value="1"/>
</dbReference>
<dbReference type="PANTHER" id="PTHR35800">
    <property type="entry name" value="PROTEIN JAG"/>
    <property type="match status" value="1"/>
</dbReference>
<evidence type="ECO:0000256" key="1">
    <source>
        <dbReference type="SAM" id="Coils"/>
    </source>
</evidence>
<dbReference type="InterPro" id="IPR015946">
    <property type="entry name" value="KH_dom-like_a/b"/>
</dbReference>
<dbReference type="InterPro" id="IPR001374">
    <property type="entry name" value="R3H_dom"/>
</dbReference>
<keyword evidence="1" id="KW-0175">Coiled coil</keyword>
<dbReference type="SMART" id="SM00393">
    <property type="entry name" value="R3H"/>
    <property type="match status" value="1"/>
</dbReference>
<evidence type="ECO:0000313" key="3">
    <source>
        <dbReference type="EMBL" id="KKR89238.1"/>
    </source>
</evidence>
<dbReference type="Pfam" id="PF01424">
    <property type="entry name" value="R3H"/>
    <property type="match status" value="1"/>
</dbReference>
<dbReference type="Proteomes" id="UP000033918">
    <property type="component" value="Unassembled WGS sequence"/>
</dbReference>
<dbReference type="InterPro" id="IPR039247">
    <property type="entry name" value="KhpB"/>
</dbReference>
<comment type="caution">
    <text evidence="3">The sequence shown here is derived from an EMBL/GenBank/DDBJ whole genome shotgun (WGS) entry which is preliminary data.</text>
</comment>
<feature type="domain" description="R3H" evidence="2">
    <location>
        <begin position="77"/>
        <end position="143"/>
    </location>
</feature>
<sequence length="143" mass="16560">MDKIQEILKEMIESMGFEDFSINYDAEKRRLAAFVNDDIVSETILPTLVNNLDYLMKLVVQKNNLEPVFIDINNYRKKREGLILEIAKATARKATAEKREIELPAMNAYERRLAHMELSSHPDVKTESIGEGKERRIIIKPIL</sequence>
<gene>
    <name evidence="3" type="ORF">UU38_C0001G0140</name>
</gene>
<reference evidence="3 4" key="1">
    <citation type="journal article" date="2015" name="Nature">
        <title>rRNA introns, odd ribosomes, and small enigmatic genomes across a large radiation of phyla.</title>
        <authorList>
            <person name="Brown C.T."/>
            <person name="Hug L.A."/>
            <person name="Thomas B.C."/>
            <person name="Sharon I."/>
            <person name="Castelle C.J."/>
            <person name="Singh A."/>
            <person name="Wilkins M.J."/>
            <person name="Williams K.H."/>
            <person name="Banfield J.F."/>
        </authorList>
    </citation>
    <scope>NUCLEOTIDE SEQUENCE [LARGE SCALE GENOMIC DNA]</scope>
</reference>
<name>A0A0G0UKC7_9BACT</name>
<organism evidence="3 4">
    <name type="scientific">Candidatus Wolfebacteria bacterium GW2011_GWB1_41_12</name>
    <dbReference type="NCBI Taxonomy" id="1619006"/>
    <lineage>
        <taxon>Bacteria</taxon>
        <taxon>Candidatus Wolfeibacteriota</taxon>
    </lineage>
</organism>
<dbReference type="InterPro" id="IPR036867">
    <property type="entry name" value="R3H_dom_sf"/>
</dbReference>
<proteinExistence type="predicted"/>
<dbReference type="Gene3D" id="3.30.1370.50">
    <property type="entry name" value="R3H-like domain"/>
    <property type="match status" value="1"/>
</dbReference>
<dbReference type="AlphaFoldDB" id="A0A0G0UKC7"/>
<feature type="coiled-coil region" evidence="1">
    <location>
        <begin position="72"/>
        <end position="99"/>
    </location>
</feature>
<evidence type="ECO:0000313" key="4">
    <source>
        <dbReference type="Proteomes" id="UP000033918"/>
    </source>
</evidence>
<accession>A0A0G0UKC7</accession>